<feature type="region of interest" description="Disordered" evidence="14">
    <location>
        <begin position="502"/>
        <end position="555"/>
    </location>
</feature>
<name>A0A0D6EJZ8_SPOSA</name>
<dbReference type="SMART" id="SM00279">
    <property type="entry name" value="HhH2"/>
    <property type="match status" value="1"/>
</dbReference>
<keyword evidence="12" id="KW-0234">DNA repair</keyword>
<evidence type="ECO:0000256" key="7">
    <source>
        <dbReference type="ARBA" id="ARBA00022801"/>
    </source>
</evidence>
<dbReference type="InterPro" id="IPR006084">
    <property type="entry name" value="XPG/Rad2"/>
</dbReference>
<feature type="compositionally biased region" description="Basic and acidic residues" evidence="14">
    <location>
        <begin position="773"/>
        <end position="783"/>
    </location>
</feature>
<evidence type="ECO:0000256" key="2">
    <source>
        <dbReference type="ARBA" id="ARBA00004123"/>
    </source>
</evidence>
<dbReference type="GO" id="GO:0017108">
    <property type="term" value="F:5'-flap endonuclease activity"/>
    <property type="evidence" value="ECO:0007669"/>
    <property type="project" value="TreeGrafter"/>
</dbReference>
<dbReference type="SUPFAM" id="SSF88723">
    <property type="entry name" value="PIN domain-like"/>
    <property type="match status" value="1"/>
</dbReference>
<evidence type="ECO:0000259" key="16">
    <source>
        <dbReference type="SMART" id="SM00485"/>
    </source>
</evidence>
<dbReference type="SMART" id="SM00484">
    <property type="entry name" value="XPGI"/>
    <property type="match status" value="1"/>
</dbReference>
<dbReference type="PRINTS" id="PR00853">
    <property type="entry name" value="XPGRADSUPER"/>
</dbReference>
<keyword evidence="4" id="KW-0540">Nuclease</keyword>
<dbReference type="InterPro" id="IPR044752">
    <property type="entry name" value="PIN-like_EXO1"/>
</dbReference>
<feature type="domain" description="XPG N-terminal" evidence="16">
    <location>
        <begin position="1"/>
        <end position="125"/>
    </location>
</feature>
<dbReference type="AlphaFoldDB" id="A0A0D6EJZ8"/>
<evidence type="ECO:0000256" key="4">
    <source>
        <dbReference type="ARBA" id="ARBA00022722"/>
    </source>
</evidence>
<dbReference type="GO" id="GO:0005634">
    <property type="term" value="C:nucleus"/>
    <property type="evidence" value="ECO:0007669"/>
    <property type="project" value="UniProtKB-SubCell"/>
</dbReference>
<evidence type="ECO:0000256" key="3">
    <source>
        <dbReference type="ARBA" id="ARBA00010563"/>
    </source>
</evidence>
<keyword evidence="11" id="KW-0238">DNA-binding</keyword>
<dbReference type="GO" id="GO:0003677">
    <property type="term" value="F:DNA binding"/>
    <property type="evidence" value="ECO:0007669"/>
    <property type="project" value="UniProtKB-KW"/>
</dbReference>
<evidence type="ECO:0000313" key="17">
    <source>
        <dbReference type="EMBL" id="CEQ40221.1"/>
    </source>
</evidence>
<dbReference type="PANTHER" id="PTHR11081:SF65">
    <property type="entry name" value="DNA DAMAGE-INDUCIBLE PROTEIN DIN7-RELATED"/>
    <property type="match status" value="1"/>
</dbReference>
<dbReference type="InterPro" id="IPR019974">
    <property type="entry name" value="XPG_CS"/>
</dbReference>
<feature type="compositionally biased region" description="Acidic residues" evidence="14">
    <location>
        <begin position="540"/>
        <end position="549"/>
    </location>
</feature>
<dbReference type="Proteomes" id="UP000243876">
    <property type="component" value="Unassembled WGS sequence"/>
</dbReference>
<protein>
    <submittedName>
        <fullName evidence="17">SPOSA6832_01828-mRNA-1:cds</fullName>
    </submittedName>
</protein>
<dbReference type="OrthoDB" id="26491at2759"/>
<sequence>MGISGLLPLLKEIATPTHVKEWSGKTLAVDAYVWLHRGAYGCAEELALGKPTLKCVLSPLFPLGGMVELTNSGHRYASGRYVNYAMHRVRMLKYYGVTPLIVFDGGLLPSKMGTEDEREKCVFALCHPFLCDSRELTEGACRRRSDALAKGNVFLAEGKTSQARECFVKAVDVTPAMAYQLIKYVVAPYEADPQLAYLERRGVVDGIITEDSDLLVFGCRHVLFKLDGEGNCVSIARKDFSKCREYNFAGWSDTEFRQMAILSGCDYIESIVGLGLKTAYRLMRKYKTAEKVMASPSTLSSWRVLTLSLCGTLQVVQFVRLEGQLKVPRNYLDEFRRAELTFLYQRVFDPVDRQLVHFTPLPPGMNADEMPFVGAPLEREYACDVADGNIDPITKERMVDLMPAACSPAKVSHLLYFDSPCSVHSVRSFRSQFHKSASFKPAAAVSSSRSKPKPAFAQPAKGASSLLSFFTRSTPVASASSPVNPVKVVANKLRVQLLDAGKGKENAKGAASPKRTSKFFGGGGDTAASLDEGKGMEGEVNVEPEEEREQGEPDLMGDEDDDAEAALRSVEITAIVTTTSTNTAAMEVDSNKGIITDVTNQNRDNETGRLPANLRNSAREASVSSCISSPISTPPHKRIKLSHPQRGEPAQRLAVVGEAGETAIDVLGHAQHPISEALITDGGISSPAESVRADAGWDEPAVSSPVAVPRPVVNKVAKQGAPTKKGGKQSEPIELSSDPIVLSSDAPEEERTPRPSTSARRPEPAAKSPLGEMKPKLERERKKGGMQVSQDLPAEKQTGSAKSKGKKRAKVESEEEEAHSAVQSVAASWRAKFMMQSASKTPTPKAVAGPSLLPTPTTSSRPPSVEQQPASSSSPNTKKPAVARKSTPAASTARRIPLSPRSTNRIAKQPLGDVGAPPPLKLAEVLSSSSPQKRRKPSPASDYSDGVAPLHAGTSSSPVVVTNPKLLAFRFTGTINRD</sequence>
<evidence type="ECO:0000256" key="9">
    <source>
        <dbReference type="ARBA" id="ARBA00022842"/>
    </source>
</evidence>
<feature type="non-terminal residue" evidence="17">
    <location>
        <position position="1"/>
    </location>
</feature>
<dbReference type="EMBL" id="CENE01000006">
    <property type="protein sequence ID" value="CEQ40221.1"/>
    <property type="molecule type" value="Genomic_DNA"/>
</dbReference>
<dbReference type="InterPro" id="IPR029060">
    <property type="entry name" value="PIN-like_dom_sf"/>
</dbReference>
<evidence type="ECO:0000259" key="15">
    <source>
        <dbReference type="SMART" id="SM00484"/>
    </source>
</evidence>
<evidence type="ECO:0000256" key="14">
    <source>
        <dbReference type="SAM" id="MobiDB-lite"/>
    </source>
</evidence>
<dbReference type="PROSITE" id="PS00841">
    <property type="entry name" value="XPG_1"/>
    <property type="match status" value="1"/>
</dbReference>
<dbReference type="GO" id="GO:0006281">
    <property type="term" value="P:DNA repair"/>
    <property type="evidence" value="ECO:0007669"/>
    <property type="project" value="UniProtKB-KW"/>
</dbReference>
<dbReference type="SUPFAM" id="SSF47807">
    <property type="entry name" value="5' to 3' exonuclease, C-terminal subdomain"/>
    <property type="match status" value="1"/>
</dbReference>
<dbReference type="PANTHER" id="PTHR11081">
    <property type="entry name" value="FLAP ENDONUCLEASE FAMILY MEMBER"/>
    <property type="match status" value="1"/>
</dbReference>
<evidence type="ECO:0000256" key="11">
    <source>
        <dbReference type="ARBA" id="ARBA00023125"/>
    </source>
</evidence>
<dbReference type="SMART" id="SM00485">
    <property type="entry name" value="XPGN"/>
    <property type="match status" value="1"/>
</dbReference>
<keyword evidence="6" id="KW-0227">DNA damage</keyword>
<keyword evidence="8" id="KW-0269">Exonuclease</keyword>
<evidence type="ECO:0000256" key="5">
    <source>
        <dbReference type="ARBA" id="ARBA00022723"/>
    </source>
</evidence>
<feature type="compositionally biased region" description="Polar residues" evidence="14">
    <location>
        <begin position="865"/>
        <end position="877"/>
    </location>
</feature>
<dbReference type="Gene3D" id="1.10.150.20">
    <property type="entry name" value="5' to 3' exonuclease, C-terminal subdomain"/>
    <property type="match status" value="1"/>
</dbReference>
<dbReference type="CDD" id="cd09857">
    <property type="entry name" value="PIN_EXO1"/>
    <property type="match status" value="1"/>
</dbReference>
<dbReference type="GO" id="GO:0046872">
    <property type="term" value="F:metal ion binding"/>
    <property type="evidence" value="ECO:0007669"/>
    <property type="project" value="UniProtKB-KW"/>
</dbReference>
<dbReference type="Pfam" id="PF00867">
    <property type="entry name" value="XPG_I"/>
    <property type="match status" value="1"/>
</dbReference>
<keyword evidence="10" id="KW-0267">Excision nuclease</keyword>
<dbReference type="FunFam" id="1.10.150.20:FF:000011">
    <property type="entry name" value="exonuclease 1"/>
    <property type="match status" value="1"/>
</dbReference>
<reference evidence="18" key="1">
    <citation type="submission" date="2015-02" db="EMBL/GenBank/DDBJ databases">
        <authorList>
            <person name="Gon?alves P."/>
        </authorList>
    </citation>
    <scope>NUCLEOTIDE SEQUENCE [LARGE SCALE GENOMIC DNA]</scope>
</reference>
<dbReference type="Gene3D" id="3.40.50.1010">
    <property type="entry name" value="5'-nuclease"/>
    <property type="match status" value="1"/>
</dbReference>
<comment type="similarity">
    <text evidence="3">Belongs to the XPG/RAD2 endonuclease family. EXO1 subfamily.</text>
</comment>
<keyword evidence="18" id="KW-1185">Reference proteome</keyword>
<keyword evidence="9" id="KW-0460">Magnesium</keyword>
<evidence type="ECO:0000256" key="12">
    <source>
        <dbReference type="ARBA" id="ARBA00023204"/>
    </source>
</evidence>
<feature type="region of interest" description="Disordered" evidence="14">
    <location>
        <begin position="625"/>
        <end position="648"/>
    </location>
</feature>
<dbReference type="CDD" id="cd09908">
    <property type="entry name" value="H3TH_EXO1"/>
    <property type="match status" value="1"/>
</dbReference>
<accession>A0A0D6EJZ8</accession>
<dbReference type="Pfam" id="PF00752">
    <property type="entry name" value="XPG_N"/>
    <property type="match status" value="1"/>
</dbReference>
<keyword evidence="13" id="KW-0539">Nucleus</keyword>
<gene>
    <name evidence="17" type="primary">SPOSA6832_01828</name>
</gene>
<dbReference type="InterPro" id="IPR006085">
    <property type="entry name" value="XPG_DNA_repair_N"/>
</dbReference>
<comment type="subcellular location">
    <subcellularLocation>
        <location evidence="2">Nucleus</location>
    </subcellularLocation>
</comment>
<evidence type="ECO:0000256" key="8">
    <source>
        <dbReference type="ARBA" id="ARBA00022839"/>
    </source>
</evidence>
<organism evidence="17 18">
    <name type="scientific">Sporidiobolus salmonicolor</name>
    <name type="common">Yeast-like fungus</name>
    <name type="synonym">Sporobolomyces salmonicolor</name>
    <dbReference type="NCBI Taxonomy" id="5005"/>
    <lineage>
        <taxon>Eukaryota</taxon>
        <taxon>Fungi</taxon>
        <taxon>Dikarya</taxon>
        <taxon>Basidiomycota</taxon>
        <taxon>Pucciniomycotina</taxon>
        <taxon>Microbotryomycetes</taxon>
        <taxon>Sporidiobolales</taxon>
        <taxon>Sporidiobolaceae</taxon>
        <taxon>Sporobolomyces</taxon>
    </lineage>
</organism>
<proteinExistence type="inferred from homology"/>
<evidence type="ECO:0000313" key="18">
    <source>
        <dbReference type="Proteomes" id="UP000243876"/>
    </source>
</evidence>
<comment type="cofactor">
    <cofactor evidence="1">
        <name>Mg(2+)</name>
        <dbReference type="ChEBI" id="CHEBI:18420"/>
    </cofactor>
</comment>
<feature type="region of interest" description="Disordered" evidence="14">
    <location>
        <begin position="713"/>
        <end position="824"/>
    </location>
</feature>
<dbReference type="InterPro" id="IPR036279">
    <property type="entry name" value="5-3_exonuclease_C_sf"/>
</dbReference>
<dbReference type="GO" id="GO:0035312">
    <property type="term" value="F:5'-3' DNA exonuclease activity"/>
    <property type="evidence" value="ECO:0007669"/>
    <property type="project" value="InterPro"/>
</dbReference>
<evidence type="ECO:0000256" key="10">
    <source>
        <dbReference type="ARBA" id="ARBA00022881"/>
    </source>
</evidence>
<feature type="domain" description="XPG-I" evidence="15">
    <location>
        <begin position="178"/>
        <end position="248"/>
    </location>
</feature>
<evidence type="ECO:0000256" key="1">
    <source>
        <dbReference type="ARBA" id="ARBA00001946"/>
    </source>
</evidence>
<keyword evidence="5" id="KW-0479">Metal-binding</keyword>
<keyword evidence="7" id="KW-0378">Hydrolase</keyword>
<dbReference type="InterPro" id="IPR037315">
    <property type="entry name" value="EXO1_H3TH"/>
</dbReference>
<feature type="region of interest" description="Disordered" evidence="14">
    <location>
        <begin position="836"/>
        <end position="958"/>
    </location>
</feature>
<evidence type="ECO:0000256" key="13">
    <source>
        <dbReference type="ARBA" id="ARBA00023242"/>
    </source>
</evidence>
<dbReference type="InterPro" id="IPR006086">
    <property type="entry name" value="XPG-I_dom"/>
</dbReference>
<evidence type="ECO:0000256" key="6">
    <source>
        <dbReference type="ARBA" id="ARBA00022763"/>
    </source>
</evidence>
<dbReference type="InterPro" id="IPR008918">
    <property type="entry name" value="HhH2"/>
</dbReference>
<feature type="compositionally biased region" description="Low complexity" evidence="14">
    <location>
        <begin position="850"/>
        <end position="864"/>
    </location>
</feature>